<dbReference type="EMBL" id="CT573213">
    <property type="protein sequence ID" value="CAJ61953.1"/>
    <property type="molecule type" value="Genomic_DNA"/>
</dbReference>
<keyword evidence="5" id="KW-1185">Reference proteome</keyword>
<evidence type="ECO:0000259" key="2">
    <source>
        <dbReference type="Pfam" id="PF10979"/>
    </source>
</evidence>
<reference evidence="4 5" key="1">
    <citation type="journal article" date="2007" name="Genome Res.">
        <title>Genome characteristics of facultatively symbiotic Frankia sp. strains reflect host range and host plant biogeography.</title>
        <authorList>
            <person name="Normand P."/>
            <person name="Lapierre P."/>
            <person name="Tisa L.S."/>
            <person name="Gogarten J.P."/>
            <person name="Alloisio N."/>
            <person name="Bagnarol E."/>
            <person name="Bassi C.A."/>
            <person name="Berry A.M."/>
            <person name="Bickhart D.M."/>
            <person name="Choisne N."/>
            <person name="Couloux A."/>
            <person name="Cournoyer B."/>
            <person name="Cruveiller S."/>
            <person name="Daubin V."/>
            <person name="Demange N."/>
            <person name="Francino M.P."/>
            <person name="Goltsman E."/>
            <person name="Huang Y."/>
            <person name="Kopp O.R."/>
            <person name="Labarre L."/>
            <person name="Lapidus A."/>
            <person name="Lavire C."/>
            <person name="Marechal J."/>
            <person name="Martinez M."/>
            <person name="Mastronunzio J.E."/>
            <person name="Mullin B.C."/>
            <person name="Niemann J."/>
            <person name="Pujic P."/>
            <person name="Rawnsley T."/>
            <person name="Rouy Z."/>
            <person name="Schenowitz C."/>
            <person name="Sellstedt A."/>
            <person name="Tavares F."/>
            <person name="Tomkins J.P."/>
            <person name="Vallenet D."/>
            <person name="Valverde C."/>
            <person name="Wall L.G."/>
            <person name="Wang Y."/>
            <person name="Medigue C."/>
            <person name="Benson D.R."/>
        </authorList>
    </citation>
    <scope>NUCLEOTIDE SEQUENCE [LARGE SCALE GENOMIC DNA]</scope>
    <source>
        <strain evidence="5">DSM 45986 / CECT 9034 / ACN14a</strain>
    </source>
</reference>
<dbReference type="KEGG" id="fal:FRAAL3309"/>
<evidence type="ECO:0000256" key="1">
    <source>
        <dbReference type="SAM" id="MobiDB-lite"/>
    </source>
</evidence>
<dbReference type="HOGENOM" id="CLU_042647_0_0_11"/>
<protein>
    <submittedName>
        <fullName evidence="4">Uncharacterized protein</fullName>
    </submittedName>
</protein>
<dbReference type="RefSeq" id="WP_011604456.1">
    <property type="nucleotide sequence ID" value="NC_008278.1"/>
</dbReference>
<gene>
    <name evidence="4" type="ordered locus">FRAAL3309</name>
</gene>
<dbReference type="STRING" id="326424.FRAAL3309"/>
<feature type="compositionally biased region" description="Basic and acidic residues" evidence="1">
    <location>
        <begin position="207"/>
        <end position="231"/>
    </location>
</feature>
<feature type="domain" description="DUF2786" evidence="2">
    <location>
        <begin position="253"/>
        <end position="292"/>
    </location>
</feature>
<sequence length="486" mass="52407">MGSRNRERRKAKQKARASRGRDQAAGPAAGPFYEERSRRELLAERIDRLVVAAMNALIDQDDAALAACVESLVATSGGPSGRRAVHRSLTGWADRSVEAAWQRGWQPVDVHRIVHRRAGPRHARLAVDAIALQMRRYAAATVDERWRAQLEALDATVWWDRDDAWLDAWGERENRDRAEVLVDTLDLLGVLNTLPEIETLCPPPGTARRDTAGHGEEDGHGDGHGVGDGHGHGRGTAAGQASGPQPDPRTNPRILDKVRALLAKAESTEFAEEAEALTAKAQELMARHSIDEALLAAAAGEGSRDAPAGCRVGIDSSYEVAKASLLDVVAEANRCRSVWSKSLGFATVIGFRPDLDAVELLYTSLLVQATAAMMTAGSRQDRAGRSRTRSFRQSFLASFAVRIGQRLMAATEQVSEQAAAEAGDGRLLPVLAARTDSVREATETMFPEIVARSVSATDREGWASGRAAADLASLLTRDEVTADPRG</sequence>
<feature type="region of interest" description="Disordered" evidence="1">
    <location>
        <begin position="198"/>
        <end position="252"/>
    </location>
</feature>
<name>Q0RKK5_FRAAA</name>
<evidence type="ECO:0000313" key="4">
    <source>
        <dbReference type="EMBL" id="CAJ61953.1"/>
    </source>
</evidence>
<dbReference type="Proteomes" id="UP000000657">
    <property type="component" value="Chromosome"/>
</dbReference>
<accession>Q0RKK5</accession>
<proteinExistence type="predicted"/>
<feature type="compositionally biased region" description="Basic residues" evidence="1">
    <location>
        <begin position="1"/>
        <end position="18"/>
    </location>
</feature>
<feature type="region of interest" description="Disordered" evidence="1">
    <location>
        <begin position="1"/>
        <end position="31"/>
    </location>
</feature>
<dbReference type="InterPro" id="IPR055592">
    <property type="entry name" value="DUF7168"/>
</dbReference>
<dbReference type="OrthoDB" id="3508128at2"/>
<dbReference type="InterPro" id="IPR024498">
    <property type="entry name" value="DUF2786"/>
</dbReference>
<dbReference type="Pfam" id="PF23771">
    <property type="entry name" value="DUF7168"/>
    <property type="match status" value="1"/>
</dbReference>
<evidence type="ECO:0000259" key="3">
    <source>
        <dbReference type="Pfam" id="PF23771"/>
    </source>
</evidence>
<organism evidence="4 5">
    <name type="scientific">Frankia alni (strain DSM 45986 / CECT 9034 / ACN14a)</name>
    <dbReference type="NCBI Taxonomy" id="326424"/>
    <lineage>
        <taxon>Bacteria</taxon>
        <taxon>Bacillati</taxon>
        <taxon>Actinomycetota</taxon>
        <taxon>Actinomycetes</taxon>
        <taxon>Frankiales</taxon>
        <taxon>Frankiaceae</taxon>
        <taxon>Frankia</taxon>
    </lineage>
</organism>
<feature type="domain" description="DUF7168" evidence="3">
    <location>
        <begin position="321"/>
        <end position="433"/>
    </location>
</feature>
<evidence type="ECO:0000313" key="5">
    <source>
        <dbReference type="Proteomes" id="UP000000657"/>
    </source>
</evidence>
<dbReference type="Pfam" id="PF10979">
    <property type="entry name" value="DUF2786"/>
    <property type="match status" value="1"/>
</dbReference>
<dbReference type="AlphaFoldDB" id="Q0RKK5"/>
<dbReference type="eggNOG" id="ENOG5031KBW">
    <property type="taxonomic scope" value="Bacteria"/>
</dbReference>